<dbReference type="OrthoDB" id="9773478at2"/>
<dbReference type="PANTHER" id="PTHR30292:SF0">
    <property type="entry name" value="5-OXOPROLINASE SUBUNIT A"/>
    <property type="match status" value="1"/>
</dbReference>
<comment type="caution">
    <text evidence="1">The sequence shown here is derived from an EMBL/GenBank/DDBJ whole genome shotgun (WGS) entry which is preliminary data.</text>
</comment>
<sequence length="269" mass="28807">MKVIDLNADVGEADNADWAQSEADILRFVSSANIACGGHAGDKETMRLTLQNAKQNNVSVGAHPAYPDRKNFGRKSLTLGKDISQADLKQSLTNQITTLMEVAAEEGVTIAYVKPHGALYNDAVKDAIKAELIASVIHALNPSLIFMGGPNSEMAQAAKAYGLEFIAEGFIDRRYTDDGHLLNRRRQGAVLATDESRIDQAVSLAVEGSVKTQSGKTLHIHPQSLCLHGDSAGAVETARKTKAALEQANISIQSFALPQFSKNLKQGSP</sequence>
<dbReference type="NCBIfam" id="NF003814">
    <property type="entry name" value="PRK05406.1-3"/>
    <property type="match status" value="1"/>
</dbReference>
<keyword evidence="2" id="KW-1185">Reference proteome</keyword>
<gene>
    <name evidence="1" type="ORF">DES40_1435</name>
</gene>
<dbReference type="Pfam" id="PF03746">
    <property type="entry name" value="LamB_YcsF"/>
    <property type="match status" value="1"/>
</dbReference>
<dbReference type="SUPFAM" id="SSF88713">
    <property type="entry name" value="Glycoside hydrolase/deacetylase"/>
    <property type="match status" value="1"/>
</dbReference>
<dbReference type="CDD" id="cd10801">
    <property type="entry name" value="LamB_YcsF_like_1"/>
    <property type="match status" value="1"/>
</dbReference>
<dbReference type="EMBL" id="RBII01000001">
    <property type="protein sequence ID" value="RKQ72098.1"/>
    <property type="molecule type" value="Genomic_DNA"/>
</dbReference>
<evidence type="ECO:0000313" key="1">
    <source>
        <dbReference type="EMBL" id="RKQ72098.1"/>
    </source>
</evidence>
<dbReference type="FunCoup" id="A0A420WM33">
    <property type="interactions" value="28"/>
</dbReference>
<reference evidence="1 2" key="1">
    <citation type="submission" date="2018-10" db="EMBL/GenBank/DDBJ databases">
        <title>Genomic Encyclopedia of Type Strains, Phase IV (KMG-IV): sequencing the most valuable type-strain genomes for metagenomic binning, comparative biology and taxonomic classification.</title>
        <authorList>
            <person name="Goeker M."/>
        </authorList>
    </citation>
    <scope>NUCLEOTIDE SEQUENCE [LARGE SCALE GENOMIC DNA]</scope>
    <source>
        <strain evidence="1 2">DSM 22008</strain>
    </source>
</reference>
<dbReference type="NCBIfam" id="NF003816">
    <property type="entry name" value="PRK05406.1-5"/>
    <property type="match status" value="1"/>
</dbReference>
<dbReference type="InterPro" id="IPR011330">
    <property type="entry name" value="Glyco_hydro/deAcase_b/a-brl"/>
</dbReference>
<dbReference type="Proteomes" id="UP000282211">
    <property type="component" value="Unassembled WGS sequence"/>
</dbReference>
<proteinExistence type="predicted"/>
<organism evidence="1 2">
    <name type="scientific">Litorimonas taeanensis</name>
    <dbReference type="NCBI Taxonomy" id="568099"/>
    <lineage>
        <taxon>Bacteria</taxon>
        <taxon>Pseudomonadati</taxon>
        <taxon>Pseudomonadota</taxon>
        <taxon>Alphaproteobacteria</taxon>
        <taxon>Maricaulales</taxon>
        <taxon>Robiginitomaculaceae</taxon>
    </lineage>
</organism>
<dbReference type="Gene3D" id="3.20.20.370">
    <property type="entry name" value="Glycoside hydrolase/deacetylase"/>
    <property type="match status" value="1"/>
</dbReference>
<name>A0A420WM33_9PROT</name>
<dbReference type="RefSeq" id="WP_121100514.1">
    <property type="nucleotide sequence ID" value="NZ_RBII01000001.1"/>
</dbReference>
<dbReference type="AlphaFoldDB" id="A0A420WM33"/>
<accession>A0A420WM33</accession>
<dbReference type="InterPro" id="IPR005501">
    <property type="entry name" value="LamB/YcsF/PxpA-like"/>
</dbReference>
<dbReference type="GO" id="GO:0005975">
    <property type="term" value="P:carbohydrate metabolic process"/>
    <property type="evidence" value="ECO:0007669"/>
    <property type="project" value="InterPro"/>
</dbReference>
<dbReference type="InParanoid" id="A0A420WM33"/>
<evidence type="ECO:0000313" key="2">
    <source>
        <dbReference type="Proteomes" id="UP000282211"/>
    </source>
</evidence>
<protein>
    <submittedName>
        <fullName evidence="1">UPF0271 protein</fullName>
    </submittedName>
</protein>
<dbReference type="PANTHER" id="PTHR30292">
    <property type="entry name" value="UNCHARACTERIZED PROTEIN YBGL-RELATED"/>
    <property type="match status" value="1"/>
</dbReference>